<evidence type="ECO:0000256" key="1">
    <source>
        <dbReference type="ARBA" id="ARBA00006298"/>
    </source>
</evidence>
<sequence>MNKFAPIYNAIDDENYRFAIQIIDKALKKNPLSNDVPTLQALKALSLVRSGSYQEGYNLAYSVKQMKPSDPYTVQALFLAFKMLKMNDDIIDLYSNAYELSPNEEWANHWFMGLARKGDYKILQQAAVKINKEFKSDKYYFWVVVSIYLQSMEKKSSNPKLQLTLAERMMDKALKESKEFNYEAAQLFLDILKDQGKYQAALDLVQGPLKSVYKVEYERKKVCIEYFIKLNDYDNIVEYSMSALRENPEDWSVHEALLVGVAHKNVENVLEFYKELQDLASKDKYLKRGPFLGEFYYRIQSGTFDGIVDLIMTFIDNFGSTQSCFDDLFPRLHAIPEEYVPTLVERIYSILDLKVADIKIKQVKLNINCIKLLRFFKFEMNDEFNPKKLIVAYNNSLKIKVTQTKERQHGDDYLIVASHYYLDDYIADRTNLTLLYNAIAILEFGLLNSKYNYIITLLLVRLYFEIGAANRALDLADTLDIKQVQLDTISYLYTDGLEYFGNLDRASYTFNNALNIYFRNEIETPEMILQAFKFGTFSKIPEFINFQNRLTSSVQRAITNRQILRIEYLSPSNWLQMEDRIQNTNIEDLSPDGTCPYLSIYLFNLDIDELYDNRDTSLAARYTAGDSTFLQDLKGEKFPLDVKNPEHYWLKLYTFVPMILNQMFSGKNSHGSFNSVADFQDFVAKTRMTSLESLGARILLEFYKVSDECPLNAGAVASLHAELNDQLVELQNIINSKSFIPASSFCKSMTLLLEAYNIACIFTVREKDRQWKTELTRQLKALKQSLSKANSRFNVESVSSIKSNFDGMYTSLSSTTSAVELIKRSWIITISGFSGITDGRLGILSSFK</sequence>
<dbReference type="PANTHER" id="PTHR22767">
    <property type="entry name" value="N-TERMINAL ACETYLTRANSFERASE-RELATED"/>
    <property type="match status" value="1"/>
</dbReference>
<name>A0AAD5Y5G3_9FUNG</name>
<proteinExistence type="inferred from homology"/>
<keyword evidence="3" id="KW-1185">Reference proteome</keyword>
<dbReference type="InterPro" id="IPR011990">
    <property type="entry name" value="TPR-like_helical_dom_sf"/>
</dbReference>
<dbReference type="Pfam" id="PF09797">
    <property type="entry name" value="NatB_MDM20"/>
    <property type="match status" value="1"/>
</dbReference>
<dbReference type="Gene3D" id="1.25.40.1040">
    <property type="match status" value="1"/>
</dbReference>
<dbReference type="AlphaFoldDB" id="A0AAD5Y5G3"/>
<dbReference type="GO" id="GO:0031416">
    <property type="term" value="C:NatB complex"/>
    <property type="evidence" value="ECO:0007669"/>
    <property type="project" value="TreeGrafter"/>
</dbReference>
<comment type="caution">
    <text evidence="2">The sequence shown here is derived from an EMBL/GenBank/DDBJ whole genome shotgun (WGS) entry which is preliminary data.</text>
</comment>
<dbReference type="Proteomes" id="UP001210925">
    <property type="component" value="Unassembled WGS sequence"/>
</dbReference>
<reference evidence="2" key="1">
    <citation type="submission" date="2020-05" db="EMBL/GenBank/DDBJ databases">
        <title>Phylogenomic resolution of chytrid fungi.</title>
        <authorList>
            <person name="Stajich J.E."/>
            <person name="Amses K."/>
            <person name="Simmons R."/>
            <person name="Seto K."/>
            <person name="Myers J."/>
            <person name="Bonds A."/>
            <person name="Quandt C.A."/>
            <person name="Barry K."/>
            <person name="Liu P."/>
            <person name="Grigoriev I."/>
            <person name="Longcore J.E."/>
            <person name="James T.Y."/>
        </authorList>
    </citation>
    <scope>NUCLEOTIDE SEQUENCE</scope>
    <source>
        <strain evidence="2">PLAUS21</strain>
    </source>
</reference>
<dbReference type="EMBL" id="JADGKB010000129">
    <property type="protein sequence ID" value="KAJ3252814.1"/>
    <property type="molecule type" value="Genomic_DNA"/>
</dbReference>
<dbReference type="PANTHER" id="PTHR22767:SF3">
    <property type="entry name" value="N-ALPHA-ACETYLTRANSFERASE 25, NATB AUXILIARY SUBUNIT"/>
    <property type="match status" value="1"/>
</dbReference>
<accession>A0AAD5Y5G3</accession>
<organism evidence="2 3">
    <name type="scientific">Boothiomyces macroporosus</name>
    <dbReference type="NCBI Taxonomy" id="261099"/>
    <lineage>
        <taxon>Eukaryota</taxon>
        <taxon>Fungi</taxon>
        <taxon>Fungi incertae sedis</taxon>
        <taxon>Chytridiomycota</taxon>
        <taxon>Chytridiomycota incertae sedis</taxon>
        <taxon>Chytridiomycetes</taxon>
        <taxon>Rhizophydiales</taxon>
        <taxon>Terramycetaceae</taxon>
        <taxon>Boothiomyces</taxon>
    </lineage>
</organism>
<comment type="similarity">
    <text evidence="1">Belongs to the MDM20/NAA25 family.</text>
</comment>
<gene>
    <name evidence="2" type="primary">NAA25</name>
    <name evidence="2" type="ORF">HK103_001148</name>
</gene>
<dbReference type="InterPro" id="IPR019183">
    <property type="entry name" value="NAA25_NatB_aux_su"/>
</dbReference>
<dbReference type="SUPFAM" id="SSF48452">
    <property type="entry name" value="TPR-like"/>
    <property type="match status" value="1"/>
</dbReference>
<evidence type="ECO:0000313" key="3">
    <source>
        <dbReference type="Proteomes" id="UP001210925"/>
    </source>
</evidence>
<evidence type="ECO:0000313" key="2">
    <source>
        <dbReference type="EMBL" id="KAJ3252814.1"/>
    </source>
</evidence>
<protein>
    <submittedName>
        <fullName evidence="2">N-alpha-acetyltransferase 25, NatB auxiliary subunit</fullName>
    </submittedName>
</protein>